<evidence type="ECO:0000256" key="4">
    <source>
        <dbReference type="ARBA" id="ARBA00022694"/>
    </source>
</evidence>
<reference evidence="10 11" key="1">
    <citation type="submission" date="2018-11" db="EMBL/GenBank/DDBJ databases">
        <authorList>
            <person name="Zhou Z."/>
            <person name="Wang G."/>
        </authorList>
    </citation>
    <scope>NUCLEOTIDE SEQUENCE [LARGE SCALE GENOMIC DNA]</scope>
    <source>
        <strain evidence="10 11">KCTC52004</strain>
    </source>
</reference>
<comment type="domain">
    <text evidence="8">The N-terminal region contains the highly conserved SGGXDS motif, predicted to be a P-loop motif involved in ATP binding.</text>
</comment>
<evidence type="ECO:0000259" key="9">
    <source>
        <dbReference type="SMART" id="SM00977"/>
    </source>
</evidence>
<name>A0A3P1C378_9BACT</name>
<keyword evidence="2 8" id="KW-0963">Cytoplasm</keyword>
<dbReference type="AlphaFoldDB" id="A0A3P1C378"/>
<dbReference type="CDD" id="cd01992">
    <property type="entry name" value="TilS_N"/>
    <property type="match status" value="1"/>
</dbReference>
<evidence type="ECO:0000256" key="5">
    <source>
        <dbReference type="ARBA" id="ARBA00022741"/>
    </source>
</evidence>
<sequence>MAFTQNQAIEHQFLSFFKREQLFRQTDCILLAISGGLDSVVLAELFRLTGLQYGIAHVNFQLRGADSEEDEYFVKALAERHQVRFHGIRLPPEQYAEERGISTQMAARQLRYDWFDQLATEFGYQKIATAHHQDDVLETILLNLVRGTGLTGLRGIPVRQGRMVRPLWFSNRQEIEAYALAQGLNWREDSSNASDKYRRNQLRHQVIPVLKELNPNLLQTLQATVQRLQSADVLLDQEMERSWQETAEIRPNGIFLPIQTLLTQREWRFRLAEWLKPYGFQYVQIGPIAEAVQSSGFGQTFQSATHRILRDRAFLVIERLQMNASQSAVIAGLPAERVPISNQYQLRFELMKKPADVQFPSNPRTVYLDANLIQWPLTIRPWQNGDHFSPLGMKGKQTIGNFLTNNKVSRIDRRSAQVMVSENQIVWLIGYRLDHAFRVTDQTTQILKIEQLKFE</sequence>
<protein>
    <recommendedName>
        <fullName evidence="8">tRNA(Ile)-lysidine synthase</fullName>
        <ecNumber evidence="8">6.3.4.19</ecNumber>
    </recommendedName>
    <alternativeName>
        <fullName evidence="8">tRNA(Ile)-2-lysyl-cytidine synthase</fullName>
    </alternativeName>
    <alternativeName>
        <fullName evidence="8">tRNA(Ile)-lysidine synthetase</fullName>
    </alternativeName>
</protein>
<dbReference type="InterPro" id="IPR012795">
    <property type="entry name" value="tRNA_Ile_lys_synt_N"/>
</dbReference>
<dbReference type="EC" id="6.3.4.19" evidence="8"/>
<dbReference type="GO" id="GO:0005737">
    <property type="term" value="C:cytoplasm"/>
    <property type="evidence" value="ECO:0007669"/>
    <property type="project" value="UniProtKB-SubCell"/>
</dbReference>
<keyword evidence="3 8" id="KW-0436">Ligase</keyword>
<dbReference type="RefSeq" id="WP_124872649.1">
    <property type="nucleotide sequence ID" value="NZ_RQJO01000007.1"/>
</dbReference>
<feature type="domain" description="Lysidine-tRNA(Ile) synthetase C-terminal" evidence="9">
    <location>
        <begin position="377"/>
        <end position="449"/>
    </location>
</feature>
<dbReference type="PANTHER" id="PTHR43033">
    <property type="entry name" value="TRNA(ILE)-LYSIDINE SYNTHASE-RELATED"/>
    <property type="match status" value="1"/>
</dbReference>
<organism evidence="10 11">
    <name type="scientific">Larkinella rosea</name>
    <dbReference type="NCBI Taxonomy" id="2025312"/>
    <lineage>
        <taxon>Bacteria</taxon>
        <taxon>Pseudomonadati</taxon>
        <taxon>Bacteroidota</taxon>
        <taxon>Cytophagia</taxon>
        <taxon>Cytophagales</taxon>
        <taxon>Spirosomataceae</taxon>
        <taxon>Larkinella</taxon>
    </lineage>
</organism>
<comment type="subcellular location">
    <subcellularLocation>
        <location evidence="1 8">Cytoplasm</location>
    </subcellularLocation>
</comment>
<dbReference type="Proteomes" id="UP000271925">
    <property type="component" value="Unassembled WGS sequence"/>
</dbReference>
<dbReference type="SUPFAM" id="SSF52402">
    <property type="entry name" value="Adenine nucleotide alpha hydrolases-like"/>
    <property type="match status" value="1"/>
</dbReference>
<dbReference type="PANTHER" id="PTHR43033:SF1">
    <property type="entry name" value="TRNA(ILE)-LYSIDINE SYNTHASE-RELATED"/>
    <property type="match status" value="1"/>
</dbReference>
<evidence type="ECO:0000313" key="11">
    <source>
        <dbReference type="Proteomes" id="UP000271925"/>
    </source>
</evidence>
<gene>
    <name evidence="8 10" type="primary">tilS</name>
    <name evidence="10" type="ORF">EHT25_06955</name>
</gene>
<proteinExistence type="inferred from homology"/>
<dbReference type="GO" id="GO:0032267">
    <property type="term" value="F:tRNA(Ile)-lysidine synthase activity"/>
    <property type="evidence" value="ECO:0007669"/>
    <property type="project" value="UniProtKB-EC"/>
</dbReference>
<comment type="function">
    <text evidence="8">Ligates lysine onto the cytidine present at position 34 of the AUA codon-specific tRNA(Ile) that contains the anticodon CAU, in an ATP-dependent manner. Cytidine is converted to lysidine, thus changing the amino acid specificity of the tRNA from methionine to isoleucine.</text>
</comment>
<dbReference type="Pfam" id="PF01171">
    <property type="entry name" value="ATP_bind_3"/>
    <property type="match status" value="1"/>
</dbReference>
<comment type="similarity">
    <text evidence="8">Belongs to the tRNA(Ile)-lysidine synthase family.</text>
</comment>
<evidence type="ECO:0000313" key="10">
    <source>
        <dbReference type="EMBL" id="RRB07513.1"/>
    </source>
</evidence>
<keyword evidence="4 8" id="KW-0819">tRNA processing</keyword>
<comment type="catalytic activity">
    <reaction evidence="7 8">
        <text>cytidine(34) in tRNA(Ile2) + L-lysine + ATP = lysidine(34) in tRNA(Ile2) + AMP + diphosphate + H(+)</text>
        <dbReference type="Rhea" id="RHEA:43744"/>
        <dbReference type="Rhea" id="RHEA-COMP:10625"/>
        <dbReference type="Rhea" id="RHEA-COMP:10670"/>
        <dbReference type="ChEBI" id="CHEBI:15378"/>
        <dbReference type="ChEBI" id="CHEBI:30616"/>
        <dbReference type="ChEBI" id="CHEBI:32551"/>
        <dbReference type="ChEBI" id="CHEBI:33019"/>
        <dbReference type="ChEBI" id="CHEBI:82748"/>
        <dbReference type="ChEBI" id="CHEBI:83665"/>
        <dbReference type="ChEBI" id="CHEBI:456215"/>
        <dbReference type="EC" id="6.3.4.19"/>
    </reaction>
</comment>
<dbReference type="InterPro" id="IPR011063">
    <property type="entry name" value="TilS/TtcA_N"/>
</dbReference>
<keyword evidence="6 8" id="KW-0067">ATP-binding</keyword>
<comment type="caution">
    <text evidence="10">The sequence shown here is derived from an EMBL/GenBank/DDBJ whole genome shotgun (WGS) entry which is preliminary data.</text>
</comment>
<dbReference type="OrthoDB" id="9807403at2"/>
<dbReference type="HAMAP" id="MF_01161">
    <property type="entry name" value="tRNA_Ile_lys_synt"/>
    <property type="match status" value="1"/>
</dbReference>
<evidence type="ECO:0000256" key="8">
    <source>
        <dbReference type="HAMAP-Rule" id="MF_01161"/>
    </source>
</evidence>
<dbReference type="GO" id="GO:0005524">
    <property type="term" value="F:ATP binding"/>
    <property type="evidence" value="ECO:0007669"/>
    <property type="project" value="UniProtKB-UniRule"/>
</dbReference>
<dbReference type="NCBIfam" id="TIGR02433">
    <property type="entry name" value="lysidine_TilS_C"/>
    <property type="match status" value="1"/>
</dbReference>
<evidence type="ECO:0000256" key="2">
    <source>
        <dbReference type="ARBA" id="ARBA00022490"/>
    </source>
</evidence>
<feature type="binding site" evidence="8">
    <location>
        <begin position="34"/>
        <end position="39"/>
    </location>
    <ligand>
        <name>ATP</name>
        <dbReference type="ChEBI" id="CHEBI:30616"/>
    </ligand>
</feature>
<keyword evidence="11" id="KW-1185">Reference proteome</keyword>
<dbReference type="Gene3D" id="3.40.50.620">
    <property type="entry name" value="HUPs"/>
    <property type="match status" value="1"/>
</dbReference>
<dbReference type="GO" id="GO:0006400">
    <property type="term" value="P:tRNA modification"/>
    <property type="evidence" value="ECO:0007669"/>
    <property type="project" value="UniProtKB-UniRule"/>
</dbReference>
<dbReference type="NCBIfam" id="TIGR02432">
    <property type="entry name" value="lysidine_TilS_N"/>
    <property type="match status" value="1"/>
</dbReference>
<keyword evidence="5 8" id="KW-0547">Nucleotide-binding</keyword>
<dbReference type="InterPro" id="IPR012094">
    <property type="entry name" value="tRNA_Ile_lys_synt"/>
</dbReference>
<evidence type="ECO:0000256" key="3">
    <source>
        <dbReference type="ARBA" id="ARBA00022598"/>
    </source>
</evidence>
<accession>A0A3P1C378</accession>
<evidence type="ECO:0000256" key="7">
    <source>
        <dbReference type="ARBA" id="ARBA00048539"/>
    </source>
</evidence>
<dbReference type="InterPro" id="IPR012796">
    <property type="entry name" value="Lysidine-tRNA-synth_C"/>
</dbReference>
<dbReference type="InterPro" id="IPR014729">
    <property type="entry name" value="Rossmann-like_a/b/a_fold"/>
</dbReference>
<evidence type="ECO:0000256" key="6">
    <source>
        <dbReference type="ARBA" id="ARBA00022840"/>
    </source>
</evidence>
<dbReference type="Pfam" id="PF11734">
    <property type="entry name" value="TilS_C"/>
    <property type="match status" value="1"/>
</dbReference>
<dbReference type="SMART" id="SM00977">
    <property type="entry name" value="TilS_C"/>
    <property type="match status" value="1"/>
</dbReference>
<dbReference type="EMBL" id="RQJO01000007">
    <property type="protein sequence ID" value="RRB07513.1"/>
    <property type="molecule type" value="Genomic_DNA"/>
</dbReference>
<dbReference type="SUPFAM" id="SSF56037">
    <property type="entry name" value="PheT/TilS domain"/>
    <property type="match status" value="1"/>
</dbReference>
<evidence type="ECO:0000256" key="1">
    <source>
        <dbReference type="ARBA" id="ARBA00004496"/>
    </source>
</evidence>